<dbReference type="InterPro" id="IPR029058">
    <property type="entry name" value="AB_hydrolase_fold"/>
</dbReference>
<evidence type="ECO:0000313" key="3">
    <source>
        <dbReference type="Proteomes" id="UP000463868"/>
    </source>
</evidence>
<reference evidence="2 3" key="1">
    <citation type="submission" date="2018-08" db="EMBL/GenBank/DDBJ databases">
        <title>Analysis of the genomic diversity of Mexican Acinetobacter haemolyticus clinical isolates.</title>
        <authorList>
            <person name="Castro-Jaimes S."/>
            <person name="Cevallos M.A."/>
        </authorList>
    </citation>
    <scope>NUCLEOTIDE SEQUENCE [LARGE SCALE GENOMIC DNA]</scope>
    <source>
        <strain evidence="2 3">AN43</strain>
    </source>
</reference>
<name>A0A3S9AUT1_ACIHA</name>
<feature type="domain" description="AB hydrolase-1" evidence="1">
    <location>
        <begin position="25"/>
        <end position="212"/>
    </location>
</feature>
<dbReference type="GO" id="GO:0016787">
    <property type="term" value="F:hydrolase activity"/>
    <property type="evidence" value="ECO:0007669"/>
    <property type="project" value="UniProtKB-KW"/>
</dbReference>
<organism evidence="2 3">
    <name type="scientific">Acinetobacter haemolyticus</name>
    <dbReference type="NCBI Taxonomy" id="29430"/>
    <lineage>
        <taxon>Bacteria</taxon>
        <taxon>Pseudomonadati</taxon>
        <taxon>Pseudomonadota</taxon>
        <taxon>Gammaproteobacteria</taxon>
        <taxon>Moraxellales</taxon>
        <taxon>Moraxellaceae</taxon>
        <taxon>Acinetobacter</taxon>
    </lineage>
</organism>
<sequence>MHLRAPDHGALFYFNSSKLLMKNKIIFLPGASGDLNFWQPVSDLLPDKYDKEIIGYPSFGCVEADKNIESFEALIDYVIGKVQQECVIVAQSMGGIFAVASALTKPEWVKGLVLVATSGGIPLEPFDVQDWREGYSQHFLQYPDWFVTANIDFDAELDSIDIPVLLLWGDQDPLSPPTVGEYLNQRFPNAELHIIKDGDHQFAHTHAQQVAAYINTYLNRHDSN</sequence>
<proteinExistence type="predicted"/>
<dbReference type="InterPro" id="IPR000073">
    <property type="entry name" value="AB_hydrolase_1"/>
</dbReference>
<accession>A0A3S9AUT1</accession>
<evidence type="ECO:0000313" key="2">
    <source>
        <dbReference type="EMBL" id="QHI12765.1"/>
    </source>
</evidence>
<dbReference type="InterPro" id="IPR050266">
    <property type="entry name" value="AB_hydrolase_sf"/>
</dbReference>
<protein>
    <submittedName>
        <fullName evidence="2">Alpha/beta hydrolase</fullName>
    </submittedName>
</protein>
<dbReference type="PANTHER" id="PTHR43798">
    <property type="entry name" value="MONOACYLGLYCEROL LIPASE"/>
    <property type="match status" value="1"/>
</dbReference>
<dbReference type="GO" id="GO:0016020">
    <property type="term" value="C:membrane"/>
    <property type="evidence" value="ECO:0007669"/>
    <property type="project" value="TreeGrafter"/>
</dbReference>
<gene>
    <name evidence="2" type="ORF">AhaeAN43_04915</name>
</gene>
<dbReference type="Pfam" id="PF12697">
    <property type="entry name" value="Abhydrolase_6"/>
    <property type="match status" value="1"/>
</dbReference>
<evidence type="ECO:0000259" key="1">
    <source>
        <dbReference type="Pfam" id="PF12697"/>
    </source>
</evidence>
<dbReference type="Proteomes" id="UP000463868">
    <property type="component" value="Chromosome"/>
</dbReference>
<dbReference type="PANTHER" id="PTHR43798:SF33">
    <property type="entry name" value="HYDROLASE, PUTATIVE (AFU_ORTHOLOGUE AFUA_2G14860)-RELATED"/>
    <property type="match status" value="1"/>
</dbReference>
<dbReference type="Gene3D" id="3.40.50.1820">
    <property type="entry name" value="alpha/beta hydrolase"/>
    <property type="match status" value="1"/>
</dbReference>
<keyword evidence="2" id="KW-0378">Hydrolase</keyword>
<dbReference type="SUPFAM" id="SSF53474">
    <property type="entry name" value="alpha/beta-Hydrolases"/>
    <property type="match status" value="1"/>
</dbReference>
<dbReference type="EMBL" id="CP031976">
    <property type="protein sequence ID" value="QHI12765.1"/>
    <property type="molecule type" value="Genomic_DNA"/>
</dbReference>
<dbReference type="AlphaFoldDB" id="A0A3S9AUT1"/>